<comment type="subcellular location">
    <subcellularLocation>
        <location evidence="1">Membrane</location>
        <topology evidence="1">Multi-pass membrane protein</topology>
    </subcellularLocation>
</comment>
<feature type="region of interest" description="Disordered" evidence="6">
    <location>
        <begin position="1"/>
        <end position="21"/>
    </location>
</feature>
<dbReference type="OrthoDB" id="444631at2759"/>
<feature type="transmembrane region" description="Helical" evidence="7">
    <location>
        <begin position="237"/>
        <end position="257"/>
    </location>
</feature>
<comment type="caution">
    <text evidence="9">The sequence shown here is derived from an EMBL/GenBank/DDBJ whole genome shotgun (WGS) entry which is preliminary data.</text>
</comment>
<dbReference type="AlphaFoldDB" id="A0A010SJB9"/>
<dbReference type="PANTHER" id="PTHR33048:SF47">
    <property type="entry name" value="INTEGRAL MEMBRANE PROTEIN-RELATED"/>
    <property type="match status" value="1"/>
</dbReference>
<keyword evidence="10" id="KW-1185">Reference proteome</keyword>
<protein>
    <submittedName>
        <fullName evidence="9">Integral membrane protein</fullName>
    </submittedName>
</protein>
<feature type="transmembrane region" description="Helical" evidence="7">
    <location>
        <begin position="158"/>
        <end position="180"/>
    </location>
</feature>
<feature type="compositionally biased region" description="Low complexity" evidence="6">
    <location>
        <begin position="10"/>
        <end position="21"/>
    </location>
</feature>
<feature type="domain" description="Rhodopsin" evidence="8">
    <location>
        <begin position="56"/>
        <end position="305"/>
    </location>
</feature>
<dbReference type="eggNOG" id="ENOG502RS99">
    <property type="taxonomic scope" value="Eukaryota"/>
</dbReference>
<dbReference type="KEGG" id="cfj:CFIO01_02121"/>
<gene>
    <name evidence="9" type="ORF">CFIO01_02121</name>
</gene>
<comment type="similarity">
    <text evidence="5">Belongs to the SAT4 family.</text>
</comment>
<keyword evidence="4 7" id="KW-0472">Membrane</keyword>
<proteinExistence type="inferred from homology"/>
<name>A0A010SJB9_9PEZI</name>
<feature type="compositionally biased region" description="Basic and acidic residues" evidence="6">
    <location>
        <begin position="482"/>
        <end position="491"/>
    </location>
</feature>
<dbReference type="HOGENOM" id="CLU_022732_0_0_1"/>
<evidence type="ECO:0000256" key="4">
    <source>
        <dbReference type="ARBA" id="ARBA00023136"/>
    </source>
</evidence>
<reference evidence="9 10" key="1">
    <citation type="submission" date="2014-02" db="EMBL/GenBank/DDBJ databases">
        <title>The genome sequence of Colletotrichum fioriniae PJ7.</title>
        <authorList>
            <person name="Baroncelli R."/>
            <person name="Thon M.R."/>
        </authorList>
    </citation>
    <scope>NUCLEOTIDE SEQUENCE [LARGE SCALE GENOMIC DNA]</scope>
    <source>
        <strain evidence="9 10">PJ7</strain>
    </source>
</reference>
<feature type="transmembrane region" description="Helical" evidence="7">
    <location>
        <begin position="277"/>
        <end position="299"/>
    </location>
</feature>
<dbReference type="Pfam" id="PF20684">
    <property type="entry name" value="Fung_rhodopsin"/>
    <property type="match status" value="1"/>
</dbReference>
<feature type="transmembrane region" description="Helical" evidence="7">
    <location>
        <begin position="67"/>
        <end position="90"/>
    </location>
</feature>
<evidence type="ECO:0000256" key="5">
    <source>
        <dbReference type="ARBA" id="ARBA00038359"/>
    </source>
</evidence>
<feature type="compositionally biased region" description="Basic and acidic residues" evidence="6">
    <location>
        <begin position="528"/>
        <end position="556"/>
    </location>
</feature>
<dbReference type="InterPro" id="IPR052337">
    <property type="entry name" value="SAT4-like"/>
</dbReference>
<dbReference type="InterPro" id="IPR049326">
    <property type="entry name" value="Rhodopsin_dom_fungi"/>
</dbReference>
<feature type="compositionally biased region" description="Polar residues" evidence="6">
    <location>
        <begin position="492"/>
        <end position="501"/>
    </location>
</feature>
<evidence type="ECO:0000256" key="1">
    <source>
        <dbReference type="ARBA" id="ARBA00004141"/>
    </source>
</evidence>
<keyword evidence="2 7" id="KW-0812">Transmembrane</keyword>
<feature type="compositionally biased region" description="Gly residues" evidence="6">
    <location>
        <begin position="514"/>
        <end position="524"/>
    </location>
</feature>
<dbReference type="Proteomes" id="UP000020467">
    <property type="component" value="Unassembled WGS sequence"/>
</dbReference>
<feature type="transmembrane region" description="Helical" evidence="7">
    <location>
        <begin position="126"/>
        <end position="146"/>
    </location>
</feature>
<feature type="region of interest" description="Disordered" evidence="6">
    <location>
        <begin position="479"/>
        <end position="556"/>
    </location>
</feature>
<dbReference type="GO" id="GO:0016020">
    <property type="term" value="C:membrane"/>
    <property type="evidence" value="ECO:0007669"/>
    <property type="project" value="UniProtKB-SubCell"/>
</dbReference>
<accession>A0A010SJB9</accession>
<keyword evidence="3 7" id="KW-1133">Transmembrane helix</keyword>
<evidence type="ECO:0000256" key="3">
    <source>
        <dbReference type="ARBA" id="ARBA00022989"/>
    </source>
</evidence>
<evidence type="ECO:0000259" key="8">
    <source>
        <dbReference type="Pfam" id="PF20684"/>
    </source>
</evidence>
<dbReference type="STRING" id="1445577.A0A010SJB9"/>
<evidence type="ECO:0000256" key="6">
    <source>
        <dbReference type="SAM" id="MobiDB-lite"/>
    </source>
</evidence>
<evidence type="ECO:0000256" key="7">
    <source>
        <dbReference type="SAM" id="Phobius"/>
    </source>
</evidence>
<dbReference type="PANTHER" id="PTHR33048">
    <property type="entry name" value="PTH11-LIKE INTEGRAL MEMBRANE PROTEIN (AFU_ORTHOLOGUE AFUA_5G11245)"/>
    <property type="match status" value="1"/>
</dbReference>
<evidence type="ECO:0000256" key="2">
    <source>
        <dbReference type="ARBA" id="ARBA00022692"/>
    </source>
</evidence>
<organism evidence="9 10">
    <name type="scientific">Colletotrichum fioriniae PJ7</name>
    <dbReference type="NCBI Taxonomy" id="1445577"/>
    <lineage>
        <taxon>Eukaryota</taxon>
        <taxon>Fungi</taxon>
        <taxon>Dikarya</taxon>
        <taxon>Ascomycota</taxon>
        <taxon>Pezizomycotina</taxon>
        <taxon>Sordariomycetes</taxon>
        <taxon>Hypocreomycetidae</taxon>
        <taxon>Glomerellales</taxon>
        <taxon>Glomerellaceae</taxon>
        <taxon>Colletotrichum</taxon>
        <taxon>Colletotrichum acutatum species complex</taxon>
    </lineage>
</organism>
<sequence>MSNSSINANLTHPHTPSSSSTLSTTVLKEIQDANVPLFMTGLLLPHALCTIFIASRIASRLWVTRKWFLDDTLILIAWLFSTALCVVYSITATTPSLLGAPSTSSSSSTTTDTDANPYIMRTYLGLIYYQLALCLTKLSILALYLRVFASSSRPRERLLARAAVAFVLLYTLPLLLMSFLQCNPVQGQFFSRPVPVCFRFPDLLIASASLHSATDAWLVAMVVPSVARLDLPRRQKIALAVVMSLSVFVIVASMVRLQLSLHLHYRPTDNAGVRNTLGFFVMTVLECDLAIMCASAPTLRPLLARLFPSVMMSSAKRRSLEAGNAETQSFDLTSLTYHGYPWTEPSTPAGLAARSRNASIASHLNKLRMPAPPLPTLTMAQLGPATLSLGNLITGTAPRRPGRSWHVAEDGKPILFETAERRVAGASGYKTQASSIYSQDMTCSGDESWREEEEFEKKGGVILKTMRLSLRSEYVTQNEADAGDKETRGSIDRSSPTSGFSGDTWAADRSSSGTAGGDGVGGRTRIGRFMEEIPREEAVETPEVPKRSPLRDSRRR</sequence>
<evidence type="ECO:0000313" key="9">
    <source>
        <dbReference type="EMBL" id="EXF84908.1"/>
    </source>
</evidence>
<evidence type="ECO:0000313" key="10">
    <source>
        <dbReference type="Proteomes" id="UP000020467"/>
    </source>
</evidence>
<feature type="transmembrane region" description="Helical" evidence="7">
    <location>
        <begin position="35"/>
        <end position="55"/>
    </location>
</feature>
<dbReference type="EMBL" id="JARH01000134">
    <property type="protein sequence ID" value="EXF84908.1"/>
    <property type="molecule type" value="Genomic_DNA"/>
</dbReference>